<gene>
    <name evidence="1" type="ORF">AGLY_017615</name>
</gene>
<reference evidence="1 2" key="1">
    <citation type="submission" date="2019-08" db="EMBL/GenBank/DDBJ databases">
        <title>The genome of the soybean aphid Biotype 1, its phylome, world population structure and adaptation to the North American continent.</title>
        <authorList>
            <person name="Giordano R."/>
            <person name="Donthu R.K."/>
            <person name="Hernandez A.G."/>
            <person name="Wright C.L."/>
            <person name="Zimin A.V."/>
        </authorList>
    </citation>
    <scope>NUCLEOTIDE SEQUENCE [LARGE SCALE GENOMIC DNA]</scope>
    <source>
        <tissue evidence="1">Whole aphids</tissue>
    </source>
</reference>
<keyword evidence="2" id="KW-1185">Reference proteome</keyword>
<sequence length="174" mass="20661">MLIASDGVNIYRTFNIDRLEETVKLLDRVVQLMQSDNNKRPRHYKIDETFDLYVTMFEMLTEKQNDYTLKFLSLHCNLSEHIYIDLLLAHDHNQLYDQFHLVLHNLTRSTPLGVMSTISPVEELKLADGSMKNKNFNSDNNKRPRHYKIDETCDLYVTMFEMLTEKQNDYTFIS</sequence>
<proteinExistence type="predicted"/>
<dbReference type="AlphaFoldDB" id="A0A6G0SUN8"/>
<protein>
    <submittedName>
        <fullName evidence="1">Uncharacterized protein</fullName>
    </submittedName>
</protein>
<dbReference type="Proteomes" id="UP000475862">
    <property type="component" value="Unassembled WGS sequence"/>
</dbReference>
<organism evidence="1 2">
    <name type="scientific">Aphis glycines</name>
    <name type="common">Soybean aphid</name>
    <dbReference type="NCBI Taxonomy" id="307491"/>
    <lineage>
        <taxon>Eukaryota</taxon>
        <taxon>Metazoa</taxon>
        <taxon>Ecdysozoa</taxon>
        <taxon>Arthropoda</taxon>
        <taxon>Hexapoda</taxon>
        <taxon>Insecta</taxon>
        <taxon>Pterygota</taxon>
        <taxon>Neoptera</taxon>
        <taxon>Paraneoptera</taxon>
        <taxon>Hemiptera</taxon>
        <taxon>Sternorrhyncha</taxon>
        <taxon>Aphidomorpha</taxon>
        <taxon>Aphidoidea</taxon>
        <taxon>Aphididae</taxon>
        <taxon>Aphidini</taxon>
        <taxon>Aphis</taxon>
        <taxon>Aphis</taxon>
    </lineage>
</organism>
<name>A0A6G0SUN8_APHGL</name>
<dbReference type="EMBL" id="VYZN01001734">
    <property type="protein sequence ID" value="KAE9521982.1"/>
    <property type="molecule type" value="Genomic_DNA"/>
</dbReference>
<evidence type="ECO:0000313" key="2">
    <source>
        <dbReference type="Proteomes" id="UP000475862"/>
    </source>
</evidence>
<evidence type="ECO:0000313" key="1">
    <source>
        <dbReference type="EMBL" id="KAE9521982.1"/>
    </source>
</evidence>
<accession>A0A6G0SUN8</accession>
<comment type="caution">
    <text evidence="1">The sequence shown here is derived from an EMBL/GenBank/DDBJ whole genome shotgun (WGS) entry which is preliminary data.</text>
</comment>